<evidence type="ECO:0000313" key="1">
    <source>
        <dbReference type="EMBL" id="KAF5783033.1"/>
    </source>
</evidence>
<reference evidence="1" key="1">
    <citation type="journal article" date="2017" name="Nature">
        <title>The sunflower genome provides insights into oil metabolism, flowering and Asterid evolution.</title>
        <authorList>
            <person name="Badouin H."/>
            <person name="Gouzy J."/>
            <person name="Grassa C.J."/>
            <person name="Murat F."/>
            <person name="Staton S.E."/>
            <person name="Cottret L."/>
            <person name="Lelandais-Briere C."/>
            <person name="Owens G.L."/>
            <person name="Carrere S."/>
            <person name="Mayjonade B."/>
            <person name="Legrand L."/>
            <person name="Gill N."/>
            <person name="Kane N.C."/>
            <person name="Bowers J.E."/>
            <person name="Hubner S."/>
            <person name="Bellec A."/>
            <person name="Berard A."/>
            <person name="Berges H."/>
            <person name="Blanchet N."/>
            <person name="Boniface M.C."/>
            <person name="Brunel D."/>
            <person name="Catrice O."/>
            <person name="Chaidir N."/>
            <person name="Claudel C."/>
            <person name="Donnadieu C."/>
            <person name="Faraut T."/>
            <person name="Fievet G."/>
            <person name="Helmstetter N."/>
            <person name="King M."/>
            <person name="Knapp S.J."/>
            <person name="Lai Z."/>
            <person name="Le Paslier M.C."/>
            <person name="Lippi Y."/>
            <person name="Lorenzon L."/>
            <person name="Mandel J.R."/>
            <person name="Marage G."/>
            <person name="Marchand G."/>
            <person name="Marquand E."/>
            <person name="Bret-Mestries E."/>
            <person name="Morien E."/>
            <person name="Nambeesan S."/>
            <person name="Nguyen T."/>
            <person name="Pegot-Espagnet P."/>
            <person name="Pouilly N."/>
            <person name="Raftis F."/>
            <person name="Sallet E."/>
            <person name="Schiex T."/>
            <person name="Thomas J."/>
            <person name="Vandecasteele C."/>
            <person name="Vares D."/>
            <person name="Vear F."/>
            <person name="Vautrin S."/>
            <person name="Crespi M."/>
            <person name="Mangin B."/>
            <person name="Burke J.M."/>
            <person name="Salse J."/>
            <person name="Munos S."/>
            <person name="Vincourt P."/>
            <person name="Rieseberg L.H."/>
            <person name="Langlade N.B."/>
        </authorList>
    </citation>
    <scope>NUCLEOTIDE SEQUENCE</scope>
    <source>
        <tissue evidence="1">Leaves</tissue>
    </source>
</reference>
<protein>
    <submittedName>
        <fullName evidence="1">Uncharacterized protein</fullName>
    </submittedName>
</protein>
<dbReference type="EMBL" id="MNCJ02000326">
    <property type="protein sequence ID" value="KAF5783033.1"/>
    <property type="molecule type" value="Genomic_DNA"/>
</dbReference>
<sequence length="159" mass="17765">MPRKHIIFRLLNNRPNKIQPISNRPRFRNLLSRPLTGAPIEGPTIVNNIVHCPYSFLNRSTNIRPMTINNIHILHIQPLQRSFCPLDNMFPGQAFVVGAGATPEYLSGDYYVGTFPSELSDCLAHDFFSSTVGVDFCVVEEVNAVVTAGLKEGFGFFDV</sequence>
<comment type="caution">
    <text evidence="1">The sequence shown here is derived from an EMBL/GenBank/DDBJ whole genome shotgun (WGS) entry which is preliminary data.</text>
</comment>
<gene>
    <name evidence="1" type="ORF">HanXRQr2_Chr11g0503201</name>
</gene>
<keyword evidence="2" id="KW-1185">Reference proteome</keyword>
<reference evidence="1" key="2">
    <citation type="submission" date="2020-06" db="EMBL/GenBank/DDBJ databases">
        <title>Helianthus annuus Genome sequencing and assembly Release 2.</title>
        <authorList>
            <person name="Gouzy J."/>
            <person name="Langlade N."/>
            <person name="Munos S."/>
        </authorList>
    </citation>
    <scope>NUCLEOTIDE SEQUENCE</scope>
    <source>
        <tissue evidence="1">Leaves</tissue>
    </source>
</reference>
<accession>A0A9K3HQS9</accession>
<dbReference type="AlphaFoldDB" id="A0A9K3HQS9"/>
<dbReference type="Proteomes" id="UP000215914">
    <property type="component" value="Unassembled WGS sequence"/>
</dbReference>
<name>A0A9K3HQS9_HELAN</name>
<evidence type="ECO:0000313" key="2">
    <source>
        <dbReference type="Proteomes" id="UP000215914"/>
    </source>
</evidence>
<organism evidence="1 2">
    <name type="scientific">Helianthus annuus</name>
    <name type="common">Common sunflower</name>
    <dbReference type="NCBI Taxonomy" id="4232"/>
    <lineage>
        <taxon>Eukaryota</taxon>
        <taxon>Viridiplantae</taxon>
        <taxon>Streptophyta</taxon>
        <taxon>Embryophyta</taxon>
        <taxon>Tracheophyta</taxon>
        <taxon>Spermatophyta</taxon>
        <taxon>Magnoliopsida</taxon>
        <taxon>eudicotyledons</taxon>
        <taxon>Gunneridae</taxon>
        <taxon>Pentapetalae</taxon>
        <taxon>asterids</taxon>
        <taxon>campanulids</taxon>
        <taxon>Asterales</taxon>
        <taxon>Asteraceae</taxon>
        <taxon>Asteroideae</taxon>
        <taxon>Heliantheae alliance</taxon>
        <taxon>Heliantheae</taxon>
        <taxon>Helianthus</taxon>
    </lineage>
</organism>
<dbReference type="Gramene" id="mRNA:HanXRQr2_Chr11g0503201">
    <property type="protein sequence ID" value="CDS:HanXRQr2_Chr11g0503201.1"/>
    <property type="gene ID" value="HanXRQr2_Chr11g0503201"/>
</dbReference>
<proteinExistence type="predicted"/>